<dbReference type="GO" id="GO:0005886">
    <property type="term" value="C:plasma membrane"/>
    <property type="evidence" value="ECO:0007669"/>
    <property type="project" value="UniProtKB-SubCell"/>
</dbReference>
<dbReference type="InterPro" id="IPR024744">
    <property type="entry name" value="CSS-motif_dom"/>
</dbReference>
<evidence type="ECO:0000256" key="4">
    <source>
        <dbReference type="ARBA" id="ARBA00022636"/>
    </source>
</evidence>
<keyword evidence="5 10" id="KW-0812">Transmembrane</keyword>
<feature type="domain" description="EAL" evidence="11">
    <location>
        <begin position="265"/>
        <end position="514"/>
    </location>
</feature>
<dbReference type="RefSeq" id="WP_123652022.1">
    <property type="nucleotide sequence ID" value="NZ_RHFN01000020.1"/>
</dbReference>
<keyword evidence="3" id="KW-1003">Cell membrane</keyword>
<evidence type="ECO:0000256" key="5">
    <source>
        <dbReference type="ARBA" id="ARBA00022692"/>
    </source>
</evidence>
<dbReference type="Proteomes" id="UP000268051">
    <property type="component" value="Unassembled WGS sequence"/>
</dbReference>
<evidence type="ECO:0000256" key="10">
    <source>
        <dbReference type="SAM" id="Phobius"/>
    </source>
</evidence>
<evidence type="ECO:0000313" key="13">
    <source>
        <dbReference type="Proteomes" id="UP000268051"/>
    </source>
</evidence>
<dbReference type="SUPFAM" id="SSF141868">
    <property type="entry name" value="EAL domain-like"/>
    <property type="match status" value="1"/>
</dbReference>
<dbReference type="CDD" id="cd01948">
    <property type="entry name" value="EAL"/>
    <property type="match status" value="1"/>
</dbReference>
<dbReference type="PROSITE" id="PS50883">
    <property type="entry name" value="EAL"/>
    <property type="match status" value="1"/>
</dbReference>
<gene>
    <name evidence="12" type="ORF">EB837_17175</name>
</gene>
<evidence type="ECO:0000256" key="1">
    <source>
        <dbReference type="ARBA" id="ARBA00004651"/>
    </source>
</evidence>
<dbReference type="EMBL" id="RHFN01000020">
    <property type="protein sequence ID" value="ROU11943.1"/>
    <property type="molecule type" value="Genomic_DNA"/>
</dbReference>
<feature type="transmembrane region" description="Helical" evidence="10">
    <location>
        <begin position="244"/>
        <end position="264"/>
    </location>
</feature>
<organism evidence="12 13">
    <name type="scientific">Kluyvera ascorbata</name>
    <dbReference type="NCBI Taxonomy" id="51288"/>
    <lineage>
        <taxon>Bacteria</taxon>
        <taxon>Pseudomonadati</taxon>
        <taxon>Pseudomonadota</taxon>
        <taxon>Gammaproteobacteria</taxon>
        <taxon>Enterobacterales</taxon>
        <taxon>Enterobacteriaceae</taxon>
        <taxon>Kluyvera</taxon>
    </lineage>
</organism>
<dbReference type="SMART" id="SM00052">
    <property type="entry name" value="EAL"/>
    <property type="match status" value="1"/>
</dbReference>
<dbReference type="PANTHER" id="PTHR33121:SF79">
    <property type="entry name" value="CYCLIC DI-GMP PHOSPHODIESTERASE PDED-RELATED"/>
    <property type="match status" value="1"/>
</dbReference>
<evidence type="ECO:0000256" key="2">
    <source>
        <dbReference type="ARBA" id="ARBA00012282"/>
    </source>
</evidence>
<comment type="catalytic activity">
    <reaction evidence="9">
        <text>3',3'-c-di-GMP + H2O = 5'-phosphoguanylyl(3'-&gt;5')guanosine + H(+)</text>
        <dbReference type="Rhea" id="RHEA:24902"/>
        <dbReference type="ChEBI" id="CHEBI:15377"/>
        <dbReference type="ChEBI" id="CHEBI:15378"/>
        <dbReference type="ChEBI" id="CHEBI:58754"/>
        <dbReference type="ChEBI" id="CHEBI:58805"/>
        <dbReference type="EC" id="3.1.4.52"/>
    </reaction>
</comment>
<dbReference type="PANTHER" id="PTHR33121">
    <property type="entry name" value="CYCLIC DI-GMP PHOSPHODIESTERASE PDEF"/>
    <property type="match status" value="1"/>
</dbReference>
<dbReference type="InterPro" id="IPR050706">
    <property type="entry name" value="Cyclic-di-GMP_PDE-like"/>
</dbReference>
<dbReference type="Gene3D" id="3.20.20.450">
    <property type="entry name" value="EAL domain"/>
    <property type="match status" value="1"/>
</dbReference>
<keyword evidence="4" id="KW-0973">c-di-GMP</keyword>
<dbReference type="InterPro" id="IPR035919">
    <property type="entry name" value="EAL_sf"/>
</dbReference>
<keyword evidence="7 10" id="KW-1133">Transmembrane helix</keyword>
<evidence type="ECO:0000256" key="3">
    <source>
        <dbReference type="ARBA" id="ARBA00022475"/>
    </source>
</evidence>
<evidence type="ECO:0000256" key="7">
    <source>
        <dbReference type="ARBA" id="ARBA00022989"/>
    </source>
</evidence>
<dbReference type="EC" id="3.1.4.52" evidence="2"/>
<dbReference type="OrthoDB" id="675397at2"/>
<evidence type="ECO:0000259" key="11">
    <source>
        <dbReference type="PROSITE" id="PS50883"/>
    </source>
</evidence>
<name>A0A3N2RX43_9ENTR</name>
<evidence type="ECO:0000256" key="9">
    <source>
        <dbReference type="ARBA" id="ARBA00034290"/>
    </source>
</evidence>
<comment type="subcellular location">
    <subcellularLocation>
        <location evidence="1">Cell membrane</location>
        <topology evidence="1">Multi-pass membrane protein</topology>
    </subcellularLocation>
</comment>
<dbReference type="Pfam" id="PF12792">
    <property type="entry name" value="CSS-motif"/>
    <property type="match status" value="1"/>
</dbReference>
<keyword evidence="8 10" id="KW-0472">Membrane</keyword>
<protein>
    <recommendedName>
        <fullName evidence="2">cyclic-guanylate-specific phosphodiesterase</fullName>
        <ecNumber evidence="2">3.1.4.52</ecNumber>
    </recommendedName>
</protein>
<dbReference type="InterPro" id="IPR001633">
    <property type="entry name" value="EAL_dom"/>
</dbReference>
<dbReference type="AlphaFoldDB" id="A0A3N2RX43"/>
<reference evidence="12 13" key="1">
    <citation type="submission" date="2018-10" db="EMBL/GenBank/DDBJ databases">
        <title>Horizontal transference of carbapenem resistance between Klebsiella pneumoniae and Kluyvera ascorbata during abdominal infection: a case report.</title>
        <authorList>
            <person name="Raro O.H.F."/>
            <person name="Lima-Morales D."/>
            <person name="Barth A.L."/>
            <person name="Paim T.G.S."/>
            <person name="Mott M.P."/>
            <person name="Riche C.V.W."/>
            <person name="Teixeira U.F."/>
            <person name="Waechter F."/>
            <person name="Dias C.A.G."/>
        </authorList>
    </citation>
    <scope>NUCLEOTIDE SEQUENCE [LARGE SCALE GENOMIC DNA]</scope>
    <source>
        <strain evidence="12 13">OT2</strain>
    </source>
</reference>
<evidence type="ECO:0000256" key="6">
    <source>
        <dbReference type="ARBA" id="ARBA00022801"/>
    </source>
</evidence>
<dbReference type="Pfam" id="PF00563">
    <property type="entry name" value="EAL"/>
    <property type="match status" value="1"/>
</dbReference>
<accession>A0A3N2RX43</accession>
<dbReference type="GO" id="GO:0071111">
    <property type="term" value="F:cyclic-guanylate-specific phosphodiesterase activity"/>
    <property type="evidence" value="ECO:0007669"/>
    <property type="project" value="UniProtKB-EC"/>
</dbReference>
<evidence type="ECO:0000256" key="8">
    <source>
        <dbReference type="ARBA" id="ARBA00023136"/>
    </source>
</evidence>
<proteinExistence type="predicted"/>
<keyword evidence="6" id="KW-0378">Hydrolase</keyword>
<sequence length="521" mass="57673">MQSAQGIIRLYLHKRIAVCVIVALCAFALTLGIRFISQRSINQHQIDALTAHSVDRLNRILQPLKTQRAEMLALVGQPCEAIHLPLRKLAVMLQTVRSIALVKSGKLYCSSALGSRNIDVHSLQPQLPTKNPLLLLTTDHSLMIGSPILVQWFPASADGQDGVMVSINIDLISNIILESAPPLITHVSLNVADQHYQHDIGITGQLDSTGNQVYLRASTAFPFSVAALSPGPNRLALTNLVTDLPLALIMSVLFTWIAWLATAGRLSFSREINMGIAGKEFGLYCQPQMDARAQRCIGVEILLRWNNPRVGWVAPDVFIPIAETQNLIIPLTRYVISETAQRLHLFPQDSDFQIGINVAAPHFKNGKLLKDLKQNWFNVNPVQQLTVELTERDALNDVGYPLRSELGNHQIKLAIDDFGTGNSSLSWLEMLHPDILKIDKSFTSAIGTDAVNSTVTDIIIALGQRLNIELVAEGVETQEQALYLQQHGVHLLQGYLYAQPMPLEAFPEWLEKHKKLNSQAP</sequence>
<evidence type="ECO:0000313" key="12">
    <source>
        <dbReference type="EMBL" id="ROU11943.1"/>
    </source>
</evidence>
<comment type="caution">
    <text evidence="12">The sequence shown here is derived from an EMBL/GenBank/DDBJ whole genome shotgun (WGS) entry which is preliminary data.</text>
</comment>